<keyword evidence="2" id="KW-1185">Reference proteome</keyword>
<evidence type="ECO:0000313" key="2">
    <source>
        <dbReference type="Proteomes" id="UP001218218"/>
    </source>
</evidence>
<reference evidence="1" key="1">
    <citation type="submission" date="2023-03" db="EMBL/GenBank/DDBJ databases">
        <title>Massive genome expansion in bonnet fungi (Mycena s.s.) driven by repeated elements and novel gene families across ecological guilds.</title>
        <authorList>
            <consortium name="Lawrence Berkeley National Laboratory"/>
            <person name="Harder C.B."/>
            <person name="Miyauchi S."/>
            <person name="Viragh M."/>
            <person name="Kuo A."/>
            <person name="Thoen E."/>
            <person name="Andreopoulos B."/>
            <person name="Lu D."/>
            <person name="Skrede I."/>
            <person name="Drula E."/>
            <person name="Henrissat B."/>
            <person name="Morin E."/>
            <person name="Kohler A."/>
            <person name="Barry K."/>
            <person name="LaButti K."/>
            <person name="Morin E."/>
            <person name="Salamov A."/>
            <person name="Lipzen A."/>
            <person name="Mereny Z."/>
            <person name="Hegedus B."/>
            <person name="Baldrian P."/>
            <person name="Stursova M."/>
            <person name="Weitz H."/>
            <person name="Taylor A."/>
            <person name="Grigoriev I.V."/>
            <person name="Nagy L.G."/>
            <person name="Martin F."/>
            <person name="Kauserud H."/>
        </authorList>
    </citation>
    <scope>NUCLEOTIDE SEQUENCE</scope>
    <source>
        <strain evidence="1">CBHHK002</strain>
    </source>
</reference>
<dbReference type="EMBL" id="JARIHO010000058">
    <property type="protein sequence ID" value="KAJ7318365.1"/>
    <property type="molecule type" value="Genomic_DNA"/>
</dbReference>
<comment type="caution">
    <text evidence="1">The sequence shown here is derived from an EMBL/GenBank/DDBJ whole genome shotgun (WGS) entry which is preliminary data.</text>
</comment>
<dbReference type="Proteomes" id="UP001218218">
    <property type="component" value="Unassembled WGS sequence"/>
</dbReference>
<name>A0AAD7EEM6_9AGAR</name>
<evidence type="ECO:0000313" key="1">
    <source>
        <dbReference type="EMBL" id="KAJ7318365.1"/>
    </source>
</evidence>
<gene>
    <name evidence="1" type="ORF">DFH08DRAFT_819971</name>
</gene>
<organism evidence="1 2">
    <name type="scientific">Mycena albidolilacea</name>
    <dbReference type="NCBI Taxonomy" id="1033008"/>
    <lineage>
        <taxon>Eukaryota</taxon>
        <taxon>Fungi</taxon>
        <taxon>Dikarya</taxon>
        <taxon>Basidiomycota</taxon>
        <taxon>Agaricomycotina</taxon>
        <taxon>Agaricomycetes</taxon>
        <taxon>Agaricomycetidae</taxon>
        <taxon>Agaricales</taxon>
        <taxon>Marasmiineae</taxon>
        <taxon>Mycenaceae</taxon>
        <taxon>Mycena</taxon>
    </lineage>
</organism>
<sequence>MPLLIPLQLTLPGVTSDYQNCNSKSVWRRHRATYESPNHQKQKTRTCRTVPCHNRRPKTRRHLRKREGMHIVPAVIRPDLVVQGALIREDVDVRRLPAADAQEAHGLRVARQRHRGALGAGDLREGAAAPVVREDLRVGARVVISPYGPERVAPGTLSVPVWLVTTMPSWRVLLSARAMEGVTENTHIPRDVEERFGEVRELVQGREVGEAVVHEGGSVMAWADDVVR</sequence>
<accession>A0AAD7EEM6</accession>
<protein>
    <submittedName>
        <fullName evidence="1">Uncharacterized protein</fullName>
    </submittedName>
</protein>
<dbReference type="AlphaFoldDB" id="A0AAD7EEM6"/>
<proteinExistence type="predicted"/>